<organism evidence="2 3">
    <name type="scientific">Cinchona calisaya</name>
    <dbReference type="NCBI Taxonomy" id="153742"/>
    <lineage>
        <taxon>Eukaryota</taxon>
        <taxon>Viridiplantae</taxon>
        <taxon>Streptophyta</taxon>
        <taxon>Embryophyta</taxon>
        <taxon>Tracheophyta</taxon>
        <taxon>Spermatophyta</taxon>
        <taxon>Magnoliopsida</taxon>
        <taxon>eudicotyledons</taxon>
        <taxon>Gunneridae</taxon>
        <taxon>Pentapetalae</taxon>
        <taxon>asterids</taxon>
        <taxon>lamiids</taxon>
        <taxon>Gentianales</taxon>
        <taxon>Rubiaceae</taxon>
        <taxon>Cinchonoideae</taxon>
        <taxon>Cinchoneae</taxon>
        <taxon>Cinchona</taxon>
    </lineage>
</organism>
<dbReference type="PANTHER" id="PTHR37384:SF1">
    <property type="entry name" value="OS01G0835600 PROTEIN"/>
    <property type="match status" value="1"/>
</dbReference>
<dbReference type="EMBL" id="JBJUIK010000015">
    <property type="protein sequence ID" value="KAL3501947.1"/>
    <property type="molecule type" value="Genomic_DNA"/>
</dbReference>
<proteinExistence type="predicted"/>
<dbReference type="Proteomes" id="UP001630127">
    <property type="component" value="Unassembled WGS sequence"/>
</dbReference>
<feature type="domain" description="PTM/DIR17-like Tudor" evidence="1">
    <location>
        <begin position="64"/>
        <end position="111"/>
    </location>
</feature>
<protein>
    <recommendedName>
        <fullName evidence="1">PTM/DIR17-like Tudor domain-containing protein</fullName>
    </recommendedName>
</protein>
<keyword evidence="3" id="KW-1185">Reference proteome</keyword>
<dbReference type="AlphaFoldDB" id="A0ABD2Y7U4"/>
<reference evidence="2 3" key="1">
    <citation type="submission" date="2024-11" db="EMBL/GenBank/DDBJ databases">
        <title>A near-complete genome assembly of Cinchona calisaya.</title>
        <authorList>
            <person name="Lian D.C."/>
            <person name="Zhao X.W."/>
            <person name="Wei L."/>
        </authorList>
    </citation>
    <scope>NUCLEOTIDE SEQUENCE [LARGE SCALE GENOMIC DNA]</scope>
    <source>
        <tissue evidence="2">Nenye</tissue>
    </source>
</reference>
<accession>A0ABD2Y7U4</accession>
<dbReference type="Pfam" id="PF21743">
    <property type="entry name" value="PTM_DIR17_Tudor"/>
    <property type="match status" value="1"/>
</dbReference>
<dbReference type="PANTHER" id="PTHR37384">
    <property type="entry name" value="OS01G0835600 PROTEIN"/>
    <property type="match status" value="1"/>
</dbReference>
<evidence type="ECO:0000313" key="3">
    <source>
        <dbReference type="Proteomes" id="UP001630127"/>
    </source>
</evidence>
<gene>
    <name evidence="2" type="ORF">ACH5RR_036396</name>
</gene>
<sequence length="140" mass="15902">MDSTNKVNATESLPTGIYELPGESAILINGLPDKHPTEGALVACDVFEDVRLRSDPLLAEWFIGRIVRKSFGEKFYSGKVTDFDQEIEKYKVAYENGDIEDLEMHELEAVLEPLDIKVPLEEMAKRIIKRQKKFDNSKAN</sequence>
<dbReference type="Gene3D" id="2.30.30.140">
    <property type="match status" value="1"/>
</dbReference>
<comment type="caution">
    <text evidence="2">The sequence shown here is derived from an EMBL/GenBank/DDBJ whole genome shotgun (WGS) entry which is preliminary data.</text>
</comment>
<evidence type="ECO:0000313" key="2">
    <source>
        <dbReference type="EMBL" id="KAL3501947.1"/>
    </source>
</evidence>
<evidence type="ECO:0000259" key="1">
    <source>
        <dbReference type="Pfam" id="PF21743"/>
    </source>
</evidence>
<name>A0ABD2Y7U4_9GENT</name>
<dbReference type="InterPro" id="IPR047365">
    <property type="entry name" value="Tudor_AtPTM-like"/>
</dbReference>